<feature type="signal peptide" evidence="1">
    <location>
        <begin position="1"/>
        <end position="26"/>
    </location>
</feature>
<protein>
    <submittedName>
        <fullName evidence="2">Uncharacterized protein</fullName>
    </submittedName>
</protein>
<keyword evidence="1" id="KW-0732">Signal</keyword>
<name>A0ABS3NCR3_9GAMM</name>
<evidence type="ECO:0000313" key="2">
    <source>
        <dbReference type="EMBL" id="MBO1518162.1"/>
    </source>
</evidence>
<feature type="chain" id="PRO_5045166923" evidence="1">
    <location>
        <begin position="27"/>
        <end position="109"/>
    </location>
</feature>
<dbReference type="RefSeq" id="WP_208003749.1">
    <property type="nucleotide sequence ID" value="NZ_JAGDFX010000001.1"/>
</dbReference>
<reference evidence="2 3" key="1">
    <citation type="submission" date="2021-03" db="EMBL/GenBank/DDBJ databases">
        <title>Oceanisphaera sp. nov., isolated from the intestine.</title>
        <authorList>
            <person name="Zhao L.-H."/>
            <person name="Shi L.-F."/>
        </authorList>
    </citation>
    <scope>NUCLEOTIDE SEQUENCE [LARGE SCALE GENOMIC DNA]</scope>
    <source>
        <strain evidence="2 3">DM8</strain>
    </source>
</reference>
<dbReference type="Proteomes" id="UP000664882">
    <property type="component" value="Unassembled WGS sequence"/>
</dbReference>
<proteinExistence type="predicted"/>
<comment type="caution">
    <text evidence="2">The sequence shown here is derived from an EMBL/GenBank/DDBJ whole genome shotgun (WGS) entry which is preliminary data.</text>
</comment>
<sequence length="109" mass="11424">MILSKYNIRTMCLMTSLVFISSISFAGVIKPDCDISKAAKNAALESTVGVSGRCDASKTAKQAKDEALEGVTDKVDNTKDAISDTKNNAANTIGNVKDEPAKAAVKLAN</sequence>
<evidence type="ECO:0000256" key="1">
    <source>
        <dbReference type="SAM" id="SignalP"/>
    </source>
</evidence>
<organism evidence="2 3">
    <name type="scientific">Oceanisphaera pacifica</name>
    <dbReference type="NCBI Taxonomy" id="2818389"/>
    <lineage>
        <taxon>Bacteria</taxon>
        <taxon>Pseudomonadati</taxon>
        <taxon>Pseudomonadota</taxon>
        <taxon>Gammaproteobacteria</taxon>
        <taxon>Aeromonadales</taxon>
        <taxon>Aeromonadaceae</taxon>
        <taxon>Oceanisphaera</taxon>
    </lineage>
</organism>
<dbReference type="EMBL" id="JAGDFX010000001">
    <property type="protein sequence ID" value="MBO1518162.1"/>
    <property type="molecule type" value="Genomic_DNA"/>
</dbReference>
<gene>
    <name evidence="2" type="ORF">J3U76_00705</name>
</gene>
<keyword evidence="3" id="KW-1185">Reference proteome</keyword>
<evidence type="ECO:0000313" key="3">
    <source>
        <dbReference type="Proteomes" id="UP000664882"/>
    </source>
</evidence>
<accession>A0ABS3NCR3</accession>